<dbReference type="AlphaFoldDB" id="A0AAN3M5X5"/>
<protein>
    <recommendedName>
        <fullName evidence="3">Integrase catalytic domain-containing protein</fullName>
    </recommendedName>
</protein>
<gene>
    <name evidence="1" type="ORF">HMPREF9350_04875</name>
</gene>
<proteinExistence type="predicted"/>
<comment type="caution">
    <text evidence="1">The sequence shown here is derived from an EMBL/GenBank/DDBJ whole genome shotgun (WGS) entry which is preliminary data.</text>
</comment>
<accession>A0AAN3M5X5</accession>
<name>A0AAN3M5X5_ECOLX</name>
<evidence type="ECO:0008006" key="3">
    <source>
        <dbReference type="Google" id="ProtNLM"/>
    </source>
</evidence>
<reference evidence="1 2" key="1">
    <citation type="submission" date="2010-09" db="EMBL/GenBank/DDBJ databases">
        <authorList>
            <person name="Weinstock G."/>
            <person name="Sodergren E."/>
            <person name="Clifton S."/>
            <person name="Fulton L."/>
            <person name="Fulton B."/>
            <person name="Courtney L."/>
            <person name="Fronick C."/>
            <person name="Harrison M."/>
            <person name="Strong C."/>
            <person name="Farmer C."/>
            <person name="Delahaunty K."/>
            <person name="Markovic C."/>
            <person name="Hall O."/>
            <person name="Minx P."/>
            <person name="Tomlinson C."/>
            <person name="Mitreva M."/>
            <person name="Hou S."/>
            <person name="Chen J."/>
            <person name="Wollam A."/>
            <person name="Pepin K.H."/>
            <person name="Johnson M."/>
            <person name="Bhonagiri V."/>
            <person name="Zhang X."/>
            <person name="Suruliraj S."/>
            <person name="Warren W."/>
            <person name="Chinwalla A."/>
            <person name="Mardis E.R."/>
            <person name="Wilson R.K."/>
        </authorList>
    </citation>
    <scope>NUCLEOTIDE SEQUENCE [LARGE SCALE GENOMIC DNA]</scope>
    <source>
        <strain evidence="1 2">MS 85-1</strain>
    </source>
</reference>
<evidence type="ECO:0000313" key="2">
    <source>
        <dbReference type="Proteomes" id="UP000005056"/>
    </source>
</evidence>
<evidence type="ECO:0000313" key="1">
    <source>
        <dbReference type="EMBL" id="EFU33270.1"/>
    </source>
</evidence>
<sequence>MANQNVVQGSRYTSRRFRQALWLYLIRQSMSRGELLGCNPMERFFRKSEDQMDSSTSYVSFSDAVHVITDYIVGYYSALRPHE</sequence>
<dbReference type="EMBL" id="ADWQ01000036">
    <property type="protein sequence ID" value="EFU33270.1"/>
    <property type="molecule type" value="Genomic_DNA"/>
</dbReference>
<organism evidence="1 2">
    <name type="scientific">Escherichia coli MS 85-1</name>
    <dbReference type="NCBI Taxonomy" id="679202"/>
    <lineage>
        <taxon>Bacteria</taxon>
        <taxon>Pseudomonadati</taxon>
        <taxon>Pseudomonadota</taxon>
        <taxon>Gammaproteobacteria</taxon>
        <taxon>Enterobacterales</taxon>
        <taxon>Enterobacteriaceae</taxon>
        <taxon>Escherichia</taxon>
    </lineage>
</organism>
<dbReference type="Proteomes" id="UP000005056">
    <property type="component" value="Unassembled WGS sequence"/>
</dbReference>